<sequence length="54" mass="6123">MQTTEGRHPTVDEAVNIIKKSMLTETRNAQYSEWEETLGKDFVQRVEAIAGGKK</sequence>
<dbReference type="Proteomes" id="UP000199533">
    <property type="component" value="Unassembled WGS sequence"/>
</dbReference>
<evidence type="ECO:0000313" key="1">
    <source>
        <dbReference type="EMBL" id="SFK63972.1"/>
    </source>
</evidence>
<dbReference type="EMBL" id="FOSP01000011">
    <property type="protein sequence ID" value="SFK63972.1"/>
    <property type="molecule type" value="Genomic_DNA"/>
</dbReference>
<keyword evidence="2" id="KW-1185">Reference proteome</keyword>
<proteinExistence type="predicted"/>
<reference evidence="2" key="1">
    <citation type="submission" date="2016-10" db="EMBL/GenBank/DDBJ databases">
        <authorList>
            <person name="Varghese N."/>
            <person name="Submissions S."/>
        </authorList>
    </citation>
    <scope>NUCLEOTIDE SEQUENCE [LARGE SCALE GENOMIC DNA]</scope>
    <source>
        <strain evidence="2">Nm69</strain>
    </source>
</reference>
<dbReference type="STRING" id="52441.SAMN05216302_101141"/>
<dbReference type="AlphaFoldDB" id="A0A1I4B4Y8"/>
<protein>
    <submittedName>
        <fullName evidence="1">Uncharacterized protein</fullName>
    </submittedName>
</protein>
<dbReference type="RefSeq" id="WP_170841608.1">
    <property type="nucleotide sequence ID" value="NZ_FOSP01000011.1"/>
</dbReference>
<evidence type="ECO:0000313" key="2">
    <source>
        <dbReference type="Proteomes" id="UP000199533"/>
    </source>
</evidence>
<accession>A0A1I4B4Y8</accession>
<organism evidence="1 2">
    <name type="scientific">Nitrosomonas aestuarii</name>
    <dbReference type="NCBI Taxonomy" id="52441"/>
    <lineage>
        <taxon>Bacteria</taxon>
        <taxon>Pseudomonadati</taxon>
        <taxon>Pseudomonadota</taxon>
        <taxon>Betaproteobacteria</taxon>
        <taxon>Nitrosomonadales</taxon>
        <taxon>Nitrosomonadaceae</taxon>
        <taxon>Nitrosomonas</taxon>
    </lineage>
</organism>
<name>A0A1I4B4Y8_9PROT</name>
<gene>
    <name evidence="1" type="ORF">SAMN05216302_101141</name>
</gene>